<dbReference type="InterPro" id="IPR002314">
    <property type="entry name" value="aa-tRNA-synt_IIb"/>
</dbReference>
<protein>
    <recommendedName>
        <fullName evidence="4">glycine--tRNA ligase</fullName>
        <ecNumber evidence="4">6.1.1.14</ecNumber>
    </recommendedName>
    <alternativeName>
        <fullName evidence="12">Diadenosine tetraphosphate synthetase</fullName>
    </alternativeName>
</protein>
<keyword evidence="7" id="KW-0808">Transferase</keyword>
<gene>
    <name evidence="15" type="ORF">Clacol_007374</name>
</gene>
<evidence type="ECO:0000256" key="2">
    <source>
        <dbReference type="ARBA" id="ARBA00008226"/>
    </source>
</evidence>
<dbReference type="Gene3D" id="3.40.50.800">
    <property type="entry name" value="Anticodon-binding domain"/>
    <property type="match status" value="1"/>
</dbReference>
<reference evidence="15" key="1">
    <citation type="submission" date="2021-10" db="EMBL/GenBank/DDBJ databases">
        <title>De novo Genome Assembly of Clathrus columnatus (Basidiomycota, Fungi) Using Illumina and Nanopore Sequence Data.</title>
        <authorList>
            <person name="Ogiso-Tanaka E."/>
            <person name="Itagaki H."/>
            <person name="Hosoya T."/>
            <person name="Hosaka K."/>
        </authorList>
    </citation>
    <scope>NUCLEOTIDE SEQUENCE</scope>
    <source>
        <strain evidence="15">MO-923</strain>
    </source>
</reference>
<evidence type="ECO:0000259" key="14">
    <source>
        <dbReference type="PROSITE" id="PS50862"/>
    </source>
</evidence>
<keyword evidence="6" id="KW-0436">Ligase</keyword>
<evidence type="ECO:0000256" key="10">
    <source>
        <dbReference type="ARBA" id="ARBA00022917"/>
    </source>
</evidence>
<dbReference type="CDD" id="cd00774">
    <property type="entry name" value="GlyRS-like_core"/>
    <property type="match status" value="1"/>
</dbReference>
<dbReference type="GO" id="GO:0005739">
    <property type="term" value="C:mitochondrion"/>
    <property type="evidence" value="ECO:0007669"/>
    <property type="project" value="TreeGrafter"/>
</dbReference>
<sequence>MSSSIAVNKTAHPFNKQQLESVLTQRFFYAPAFEIYGGVAGLYDYGPPGSALQANIIAEWRKHFIIEDSMLELDTTVMTPAPVFEASGHVARFADWMVKDAKTGEVLRADHLVKGVLEARLVGDREARGEKSVADTSVDDGEKKKKKKVKAIATRLPDETVHLYESILAQLDNYSGPELGLLCKEHKITNPDTGNEVSEPQAFNLMFGSSIGPTGQHPGYLRPETAQGHFLNFSRLLDFNYNRIPFASAQIGRSFRNEISPRAGLLRVREFTMAEIEHFVDPLDKSHEKFHLIKDVTICVLPRETQAEGKTDLTSIKVGEAVSTGIIANETLGYFVARIHQFLLKIGIDENRLRFRQHMSNEMAHYATDCWDAEIYSSVGWIECIGCADRAAYDLTVHMQKTGKPLVVRQSLKDPIISEKDVVEFNNKIMGKTFGKDLKFVTEAVKDIEADEPRLARFKNELAQGSTTLKVNGQEFKLTTDMVSVKHTVIKQTTREFTPNVIEPSFGLGRILYMLLEHSWWTREDDQQRGVLSLPMAVAPIKVLIVPLSAKEEFQPLVQELRAEGVLCRVDDSTASIGKRYARNDELGTPFGITVDFASIKNRTLTLRERDTTRQLIGTVEDVTSIVCALIKGDMTWSQAEGRLDVYDGVQAVE</sequence>
<dbReference type="InterPro" id="IPR006195">
    <property type="entry name" value="aa-tRNA-synth_II"/>
</dbReference>
<dbReference type="Gene3D" id="3.30.40.230">
    <property type="match status" value="1"/>
</dbReference>
<dbReference type="InterPro" id="IPR027031">
    <property type="entry name" value="Gly-tRNA_synthase/POLG2"/>
</dbReference>
<comment type="similarity">
    <text evidence="2">Belongs to the class-II aminoacyl-tRNA synthetase family.</text>
</comment>
<keyword evidence="5" id="KW-0963">Cytoplasm</keyword>
<dbReference type="InterPro" id="IPR033731">
    <property type="entry name" value="GlyRS-like_core"/>
</dbReference>
<evidence type="ECO:0000256" key="5">
    <source>
        <dbReference type="ARBA" id="ARBA00022490"/>
    </source>
</evidence>
<dbReference type="InterPro" id="IPR045864">
    <property type="entry name" value="aa-tRNA-synth_II/BPL/LPL"/>
</dbReference>
<evidence type="ECO:0000256" key="4">
    <source>
        <dbReference type="ARBA" id="ARBA00012829"/>
    </source>
</evidence>
<dbReference type="Gene3D" id="3.30.930.10">
    <property type="entry name" value="Bira Bifunctional Protein, Domain 2"/>
    <property type="match status" value="1"/>
</dbReference>
<keyword evidence="8" id="KW-0547">Nucleotide-binding</keyword>
<dbReference type="Gene3D" id="3.30.720.200">
    <property type="match status" value="1"/>
</dbReference>
<keyword evidence="10" id="KW-0648">Protein biosynthesis</keyword>
<comment type="subunit">
    <text evidence="3">Homodimer.</text>
</comment>
<dbReference type="InterPro" id="IPR036621">
    <property type="entry name" value="Anticodon-bd_dom_sf"/>
</dbReference>
<keyword evidence="16" id="KW-1185">Reference proteome</keyword>
<evidence type="ECO:0000256" key="3">
    <source>
        <dbReference type="ARBA" id="ARBA00011738"/>
    </source>
</evidence>
<evidence type="ECO:0000256" key="8">
    <source>
        <dbReference type="ARBA" id="ARBA00022741"/>
    </source>
</evidence>
<dbReference type="FunFam" id="3.30.930.10:FF:000158">
    <property type="entry name" value="Glycyl-tRNA synthetase"/>
    <property type="match status" value="1"/>
</dbReference>
<evidence type="ECO:0000256" key="9">
    <source>
        <dbReference type="ARBA" id="ARBA00022840"/>
    </source>
</evidence>
<evidence type="ECO:0000256" key="11">
    <source>
        <dbReference type="ARBA" id="ARBA00023146"/>
    </source>
</evidence>
<dbReference type="EC" id="6.1.1.14" evidence="4"/>
<evidence type="ECO:0000256" key="1">
    <source>
        <dbReference type="ARBA" id="ARBA00004496"/>
    </source>
</evidence>
<evidence type="ECO:0000313" key="16">
    <source>
        <dbReference type="Proteomes" id="UP001050691"/>
    </source>
</evidence>
<dbReference type="NCBIfam" id="TIGR00389">
    <property type="entry name" value="glyS_dimeric"/>
    <property type="match status" value="1"/>
</dbReference>
<dbReference type="NCBIfam" id="NF003211">
    <property type="entry name" value="PRK04173.1"/>
    <property type="match status" value="1"/>
</dbReference>
<dbReference type="FunFam" id="3.30.930.10:FF:000010">
    <property type="entry name" value="Glycyl-tRNA synthetase 1"/>
    <property type="match status" value="1"/>
</dbReference>
<dbReference type="SUPFAM" id="SSF55681">
    <property type="entry name" value="Class II aaRS and biotin synthetases"/>
    <property type="match status" value="1"/>
</dbReference>
<proteinExistence type="inferred from homology"/>
<evidence type="ECO:0000256" key="12">
    <source>
        <dbReference type="ARBA" id="ARBA00030057"/>
    </source>
</evidence>
<dbReference type="PRINTS" id="PR01043">
    <property type="entry name" value="TRNASYNTHGLY"/>
</dbReference>
<dbReference type="InterPro" id="IPR002315">
    <property type="entry name" value="tRNA-synt_gly"/>
</dbReference>
<dbReference type="PANTHER" id="PTHR10745">
    <property type="entry name" value="GLYCYL-TRNA SYNTHETASE/DNA POLYMERASE SUBUNIT GAMMA-2"/>
    <property type="match status" value="1"/>
</dbReference>
<keyword evidence="9" id="KW-0067">ATP-binding</keyword>
<evidence type="ECO:0000256" key="7">
    <source>
        <dbReference type="ARBA" id="ARBA00022679"/>
    </source>
</evidence>
<evidence type="ECO:0000313" key="15">
    <source>
        <dbReference type="EMBL" id="GJJ13124.1"/>
    </source>
</evidence>
<dbReference type="InterPro" id="IPR004154">
    <property type="entry name" value="Anticodon-bd"/>
</dbReference>
<dbReference type="Pfam" id="PF00587">
    <property type="entry name" value="tRNA-synt_2b"/>
    <property type="match status" value="1"/>
</dbReference>
<dbReference type="PROSITE" id="PS50862">
    <property type="entry name" value="AA_TRNA_LIGASE_II"/>
    <property type="match status" value="1"/>
</dbReference>
<accession>A0AAV5AER1</accession>
<dbReference type="GO" id="GO:0070150">
    <property type="term" value="P:mitochondrial glycyl-tRNA aminoacylation"/>
    <property type="evidence" value="ECO:0007669"/>
    <property type="project" value="TreeGrafter"/>
</dbReference>
<dbReference type="PANTHER" id="PTHR10745:SF0">
    <property type="entry name" value="GLYCINE--TRNA LIGASE"/>
    <property type="match status" value="1"/>
</dbReference>
<evidence type="ECO:0000256" key="6">
    <source>
        <dbReference type="ARBA" id="ARBA00022598"/>
    </source>
</evidence>
<dbReference type="EMBL" id="BPWL01000008">
    <property type="protein sequence ID" value="GJJ13124.1"/>
    <property type="molecule type" value="Genomic_DNA"/>
</dbReference>
<dbReference type="GO" id="GO:0016740">
    <property type="term" value="F:transferase activity"/>
    <property type="evidence" value="ECO:0007669"/>
    <property type="project" value="UniProtKB-KW"/>
</dbReference>
<dbReference type="GO" id="GO:0005524">
    <property type="term" value="F:ATP binding"/>
    <property type="evidence" value="ECO:0007669"/>
    <property type="project" value="UniProtKB-KW"/>
</dbReference>
<dbReference type="AlphaFoldDB" id="A0AAV5AER1"/>
<dbReference type="GO" id="GO:0004820">
    <property type="term" value="F:glycine-tRNA ligase activity"/>
    <property type="evidence" value="ECO:0007669"/>
    <property type="project" value="UniProtKB-EC"/>
</dbReference>
<dbReference type="Pfam" id="PF03129">
    <property type="entry name" value="HGTP_anticodon"/>
    <property type="match status" value="1"/>
</dbReference>
<dbReference type="FunFam" id="3.40.50.800:FF:000004">
    <property type="entry name" value="Glycine--tRNA ligase 2"/>
    <property type="match status" value="1"/>
</dbReference>
<organism evidence="15 16">
    <name type="scientific">Clathrus columnatus</name>
    <dbReference type="NCBI Taxonomy" id="1419009"/>
    <lineage>
        <taxon>Eukaryota</taxon>
        <taxon>Fungi</taxon>
        <taxon>Dikarya</taxon>
        <taxon>Basidiomycota</taxon>
        <taxon>Agaricomycotina</taxon>
        <taxon>Agaricomycetes</taxon>
        <taxon>Phallomycetidae</taxon>
        <taxon>Phallales</taxon>
        <taxon>Clathraceae</taxon>
        <taxon>Clathrus</taxon>
    </lineage>
</organism>
<dbReference type="Proteomes" id="UP001050691">
    <property type="component" value="Unassembled WGS sequence"/>
</dbReference>
<comment type="caution">
    <text evidence="15">The sequence shown here is derived from an EMBL/GenBank/DDBJ whole genome shotgun (WGS) entry which is preliminary data.</text>
</comment>
<dbReference type="FunFam" id="3.30.720.200:FF:000001">
    <property type="entry name" value="Glycine--tRNA ligase 2"/>
    <property type="match status" value="1"/>
</dbReference>
<dbReference type="SUPFAM" id="SSF52954">
    <property type="entry name" value="Class II aaRS ABD-related"/>
    <property type="match status" value="1"/>
</dbReference>
<name>A0AAV5AER1_9AGAM</name>
<comment type="catalytic activity">
    <reaction evidence="13">
        <text>2 ATP + H(+) = P(1),P(4)-bis(5'-adenosyl) tetraphosphate + diphosphate</text>
        <dbReference type="Rhea" id="RHEA:34935"/>
        <dbReference type="ChEBI" id="CHEBI:15378"/>
        <dbReference type="ChEBI" id="CHEBI:30616"/>
        <dbReference type="ChEBI" id="CHEBI:33019"/>
        <dbReference type="ChEBI" id="CHEBI:58141"/>
    </reaction>
</comment>
<comment type="subcellular location">
    <subcellularLocation>
        <location evidence="1">Cytoplasm</location>
    </subcellularLocation>
</comment>
<keyword evidence="11" id="KW-0030">Aminoacyl-tRNA synthetase</keyword>
<evidence type="ECO:0000256" key="13">
    <source>
        <dbReference type="ARBA" id="ARBA00051967"/>
    </source>
</evidence>
<feature type="domain" description="Aminoacyl-transfer RNA synthetases class-II family profile" evidence="14">
    <location>
        <begin position="220"/>
        <end position="540"/>
    </location>
</feature>